<dbReference type="PANTHER" id="PTHR30563">
    <property type="entry name" value="DNA RECOMBINATION PROTEIN RMUC"/>
    <property type="match status" value="1"/>
</dbReference>
<reference evidence="5 6" key="1">
    <citation type="submission" date="2013-04" db="EMBL/GenBank/DDBJ databases">
        <title>The Genome Sequence of Treponema maltophilum ATCC 51939.</title>
        <authorList>
            <consortium name="The Broad Institute Genomics Platform"/>
            <person name="Earl A."/>
            <person name="Ward D."/>
            <person name="Feldgarden M."/>
            <person name="Gevers D."/>
            <person name="Leonetti C."/>
            <person name="Blanton J.M."/>
            <person name="Dewhirst F.E."/>
            <person name="Izard J."/>
            <person name="Walker B."/>
            <person name="Young S."/>
            <person name="Zeng Q."/>
            <person name="Gargeya S."/>
            <person name="Fitzgerald M."/>
            <person name="Haas B."/>
            <person name="Abouelleil A."/>
            <person name="Allen A.W."/>
            <person name="Alvarado L."/>
            <person name="Arachchi H.M."/>
            <person name="Berlin A.M."/>
            <person name="Chapman S.B."/>
            <person name="Gainer-Dewar J."/>
            <person name="Goldberg J."/>
            <person name="Griggs A."/>
            <person name="Gujja S."/>
            <person name="Hansen M."/>
            <person name="Howarth C."/>
            <person name="Imamovic A."/>
            <person name="Ireland A."/>
            <person name="Larimer J."/>
            <person name="McCowan C."/>
            <person name="Murphy C."/>
            <person name="Pearson M."/>
            <person name="Poon T.W."/>
            <person name="Priest M."/>
            <person name="Roberts A."/>
            <person name="Saif S."/>
            <person name="Shea T."/>
            <person name="Sisk P."/>
            <person name="Sykes S."/>
            <person name="Wortman J."/>
            <person name="Nusbaum C."/>
            <person name="Birren B."/>
        </authorList>
    </citation>
    <scope>NUCLEOTIDE SEQUENCE [LARGE SCALE GENOMIC DNA]</scope>
    <source>
        <strain evidence="5 6">ATCC 51939</strain>
    </source>
</reference>
<evidence type="ECO:0000313" key="5">
    <source>
        <dbReference type="EMBL" id="EPF31714.1"/>
    </source>
</evidence>
<comment type="similarity">
    <text evidence="2">Belongs to the RmuC family.</text>
</comment>
<comment type="function">
    <text evidence="1">Involved in DNA recombination.</text>
</comment>
<dbReference type="InterPro" id="IPR003798">
    <property type="entry name" value="DNA_recombination_RmuC"/>
</dbReference>
<keyword evidence="4" id="KW-0233">DNA recombination</keyword>
<keyword evidence="3" id="KW-0175">Coiled coil</keyword>
<dbReference type="STRING" id="1125699.HMPREF9194_02065"/>
<dbReference type="RefSeq" id="WP_016526323.1">
    <property type="nucleotide sequence ID" value="NZ_KE332518.1"/>
</dbReference>
<organism evidence="5 6">
    <name type="scientific">Treponema maltophilum ATCC 51939</name>
    <dbReference type="NCBI Taxonomy" id="1125699"/>
    <lineage>
        <taxon>Bacteria</taxon>
        <taxon>Pseudomonadati</taxon>
        <taxon>Spirochaetota</taxon>
        <taxon>Spirochaetia</taxon>
        <taxon>Spirochaetales</taxon>
        <taxon>Treponemataceae</taxon>
        <taxon>Treponema</taxon>
    </lineage>
</organism>
<proteinExistence type="inferred from homology"/>
<evidence type="ECO:0000256" key="2">
    <source>
        <dbReference type="ARBA" id="ARBA00009840"/>
    </source>
</evidence>
<comment type="caution">
    <text evidence="5">The sequence shown here is derived from an EMBL/GenBank/DDBJ whole genome shotgun (WGS) entry which is preliminary data.</text>
</comment>
<protein>
    <recommendedName>
        <fullName evidence="7">DNA recombination protein RmuC</fullName>
    </recommendedName>
</protein>
<evidence type="ECO:0000313" key="6">
    <source>
        <dbReference type="Proteomes" id="UP000014541"/>
    </source>
</evidence>
<name>S3L4H2_TREMA</name>
<evidence type="ECO:0008006" key="7">
    <source>
        <dbReference type="Google" id="ProtNLM"/>
    </source>
</evidence>
<gene>
    <name evidence="5" type="ORF">HMPREF9194_02065</name>
</gene>
<dbReference type="Pfam" id="PF02646">
    <property type="entry name" value="RmuC"/>
    <property type="match status" value="1"/>
</dbReference>
<evidence type="ECO:0000256" key="3">
    <source>
        <dbReference type="ARBA" id="ARBA00023054"/>
    </source>
</evidence>
<dbReference type="HOGENOM" id="CLU_020365_1_0_12"/>
<dbReference type="eggNOG" id="COG1322">
    <property type="taxonomic scope" value="Bacteria"/>
</dbReference>
<dbReference type="GO" id="GO:0006310">
    <property type="term" value="P:DNA recombination"/>
    <property type="evidence" value="ECO:0007669"/>
    <property type="project" value="UniProtKB-KW"/>
</dbReference>
<dbReference type="PATRIC" id="fig|1125699.3.peg.2086"/>
<keyword evidence="6" id="KW-1185">Reference proteome</keyword>
<evidence type="ECO:0000256" key="4">
    <source>
        <dbReference type="ARBA" id="ARBA00023172"/>
    </source>
</evidence>
<dbReference type="OrthoDB" id="370725at2"/>
<dbReference type="PANTHER" id="PTHR30563:SF0">
    <property type="entry name" value="DNA RECOMBINATION PROTEIN RMUC"/>
    <property type="match status" value="1"/>
</dbReference>
<sequence length="389" mass="43272">MISLTEMLCLALIILQLAAILILLLRNPSDAAAKTARENREELSRSLNGFAAVVENRFKSLQEQIHTVMRDNRQEFTVSRQELNAALQAIRSDNAAQLEKMRATVDEKLQRTLETRLGQSFKLVSAQLEQVQKGLGEMNALAAGVGDLQKVLSNAKTKGVLGEFQLENILRQLLTDAQYGRNVKTKRGSADMVEFAVKIPSKNKDIPGGGDFIWLPIDAKFPTADYERLRAAYDAGDNAAAETHTAALAKRVKLSAKTIAEKYIDPPNTTEFAVMFLPFEGLYAEVLRISGLFEEIQREYRVTIAGPTTISAFLNSLQMGFHSLAVEKRSSEVWRLLSTVRSEFEAFGGMLEKTREKIDQAGQELERAGVRSRAIERSLKKAESLPEKP</sequence>
<accession>S3L4H2</accession>
<dbReference type="Proteomes" id="UP000014541">
    <property type="component" value="Unassembled WGS sequence"/>
</dbReference>
<evidence type="ECO:0000256" key="1">
    <source>
        <dbReference type="ARBA" id="ARBA00003416"/>
    </source>
</evidence>
<dbReference type="AlphaFoldDB" id="S3L4H2"/>
<dbReference type="EMBL" id="ATFF01000006">
    <property type="protein sequence ID" value="EPF31714.1"/>
    <property type="molecule type" value="Genomic_DNA"/>
</dbReference>